<gene>
    <name evidence="1" type="ORF">J8TS2_24220</name>
</gene>
<protein>
    <submittedName>
        <fullName evidence="1">Uncharacterized protein</fullName>
    </submittedName>
</protein>
<comment type="caution">
    <text evidence="1">The sequence shown here is derived from an EMBL/GenBank/DDBJ whole genome shotgun (WGS) entry which is preliminary data.</text>
</comment>
<proteinExistence type="predicted"/>
<dbReference type="EMBL" id="BORB01000019">
    <property type="protein sequence ID" value="GIN58103.1"/>
    <property type="molecule type" value="Genomic_DNA"/>
</dbReference>
<accession>A0ABQ4KJG2</accession>
<evidence type="ECO:0000313" key="1">
    <source>
        <dbReference type="EMBL" id="GIN58103.1"/>
    </source>
</evidence>
<dbReference type="Proteomes" id="UP000679950">
    <property type="component" value="Unassembled WGS sequence"/>
</dbReference>
<keyword evidence="2" id="KW-1185">Reference proteome</keyword>
<sequence>MRYTYIFSEVLNKRKDRTDKINKTRQKCYKPRHINVCGGFWMGRQSSVIRDYWDAKAV</sequence>
<evidence type="ECO:0000313" key="2">
    <source>
        <dbReference type="Proteomes" id="UP000679950"/>
    </source>
</evidence>
<reference evidence="1 2" key="1">
    <citation type="submission" date="2021-03" db="EMBL/GenBank/DDBJ databases">
        <title>Antimicrobial resistance genes in bacteria isolated from Japanese honey, and their potential for conferring macrolide and lincosamide resistance in the American foulbrood pathogen Paenibacillus larvae.</title>
        <authorList>
            <person name="Okamoto M."/>
            <person name="Kumagai M."/>
            <person name="Kanamori H."/>
            <person name="Takamatsu D."/>
        </authorList>
    </citation>
    <scope>NUCLEOTIDE SEQUENCE [LARGE SCALE GENOMIC DNA]</scope>
    <source>
        <strain evidence="1 2">J8TS2</strain>
    </source>
</reference>
<organism evidence="1 2">
    <name type="scientific">Lederbergia ruris</name>
    <dbReference type="NCBI Taxonomy" id="217495"/>
    <lineage>
        <taxon>Bacteria</taxon>
        <taxon>Bacillati</taxon>
        <taxon>Bacillota</taxon>
        <taxon>Bacilli</taxon>
        <taxon>Bacillales</taxon>
        <taxon>Bacillaceae</taxon>
        <taxon>Lederbergia</taxon>
    </lineage>
</organism>
<name>A0ABQ4KJG2_9BACI</name>